<proteinExistence type="predicted"/>
<protein>
    <submittedName>
        <fullName evidence="3">Sugar phosphate isomerase/epimerase</fullName>
    </submittedName>
</protein>
<dbReference type="RefSeq" id="WP_408182338.1">
    <property type="nucleotide sequence ID" value="NZ_JAQQEZ010000065.1"/>
</dbReference>
<dbReference type="SUPFAM" id="SSF51658">
    <property type="entry name" value="Xylose isomerase-like"/>
    <property type="match status" value="1"/>
</dbReference>
<feature type="region of interest" description="Disordered" evidence="1">
    <location>
        <begin position="1"/>
        <end position="30"/>
    </location>
</feature>
<dbReference type="InterPro" id="IPR050312">
    <property type="entry name" value="IolE/XylAMocC-like"/>
</dbReference>
<reference evidence="3 4" key="1">
    <citation type="journal article" date="2024" name="Chem. Sci.">
        <title>Discovery of megapolipeptins by genome mining of a Burkholderiales bacteria collection.</title>
        <authorList>
            <person name="Paulo B.S."/>
            <person name="Recchia M.J.J."/>
            <person name="Lee S."/>
            <person name="Fergusson C.H."/>
            <person name="Romanowski S.B."/>
            <person name="Hernandez A."/>
            <person name="Krull N."/>
            <person name="Liu D.Y."/>
            <person name="Cavanagh H."/>
            <person name="Bos A."/>
            <person name="Gray C.A."/>
            <person name="Murphy B.T."/>
            <person name="Linington R.G."/>
            <person name="Eustaquio A.S."/>
        </authorList>
    </citation>
    <scope>NUCLEOTIDE SEQUENCE [LARGE SCALE GENOMIC DNA]</scope>
    <source>
        <strain evidence="3 4">RL17-350-BIC-A</strain>
    </source>
</reference>
<evidence type="ECO:0000259" key="2">
    <source>
        <dbReference type="Pfam" id="PF01261"/>
    </source>
</evidence>
<dbReference type="Gene3D" id="3.20.20.150">
    <property type="entry name" value="Divalent-metal-dependent TIM barrel enzymes"/>
    <property type="match status" value="1"/>
</dbReference>
<dbReference type="PANTHER" id="PTHR12110:SF21">
    <property type="entry name" value="XYLOSE ISOMERASE-LIKE TIM BARREL DOMAIN-CONTAINING PROTEIN"/>
    <property type="match status" value="1"/>
</dbReference>
<dbReference type="Pfam" id="PF01261">
    <property type="entry name" value="AP_endonuc_2"/>
    <property type="match status" value="1"/>
</dbReference>
<gene>
    <name evidence="3" type="ORF">PQR57_42705</name>
</gene>
<comment type="caution">
    <text evidence="3">The sequence shown here is derived from an EMBL/GenBank/DDBJ whole genome shotgun (WGS) entry which is preliminary data.</text>
</comment>
<sequence>MNERLLPFHHSSAANDKEAASSRQARKSRRRIQPLQRLSMKIGLVSDSLSHLSLSAMLQAAQEMEIAGVEINTGNWSSAPHIDLAGLLASSGKRRAFLDAFEDRGLSLIALNANGNPLHPTDGDRQSAVVRDTIRLAAELGLDRVCLMSGLPGGAPGDRMPNWIVSSWPPETQQILNWQWNEVLLPHWTSLVRFASDHGITRLCLELHGNQLVYNVPTLLKLRAAVGPVVGANLDPSHLMWMGADPIAAVDALGKAIYHVHAKDTGINPTRCATTGLLENGPLDDIAARAWSYITLGYGRPEAWWKDFCYRLRMNGYDGWMSIEHEDVLMSRVEGVRRSVALLKAVAPVERADFAPQSI</sequence>
<dbReference type="PANTHER" id="PTHR12110">
    <property type="entry name" value="HYDROXYPYRUVATE ISOMERASE"/>
    <property type="match status" value="1"/>
</dbReference>
<dbReference type="InterPro" id="IPR036237">
    <property type="entry name" value="Xyl_isomerase-like_sf"/>
</dbReference>
<dbReference type="EMBL" id="JAQQEZ010000065">
    <property type="protein sequence ID" value="MFM0007638.1"/>
    <property type="molecule type" value="Genomic_DNA"/>
</dbReference>
<evidence type="ECO:0000313" key="3">
    <source>
        <dbReference type="EMBL" id="MFM0007638.1"/>
    </source>
</evidence>
<dbReference type="InterPro" id="IPR013022">
    <property type="entry name" value="Xyl_isomerase-like_TIM-brl"/>
</dbReference>
<name>A0ABW9B606_9BURK</name>
<evidence type="ECO:0000313" key="4">
    <source>
        <dbReference type="Proteomes" id="UP001629230"/>
    </source>
</evidence>
<keyword evidence="3" id="KW-0413">Isomerase</keyword>
<dbReference type="Proteomes" id="UP001629230">
    <property type="component" value="Unassembled WGS sequence"/>
</dbReference>
<keyword evidence="4" id="KW-1185">Reference proteome</keyword>
<accession>A0ABW9B606</accession>
<evidence type="ECO:0000256" key="1">
    <source>
        <dbReference type="SAM" id="MobiDB-lite"/>
    </source>
</evidence>
<organism evidence="3 4">
    <name type="scientific">Paraburkholderia dipogonis</name>
    <dbReference type="NCBI Taxonomy" id="1211383"/>
    <lineage>
        <taxon>Bacteria</taxon>
        <taxon>Pseudomonadati</taxon>
        <taxon>Pseudomonadota</taxon>
        <taxon>Betaproteobacteria</taxon>
        <taxon>Burkholderiales</taxon>
        <taxon>Burkholderiaceae</taxon>
        <taxon>Paraburkholderia</taxon>
    </lineage>
</organism>
<dbReference type="GO" id="GO:0016853">
    <property type="term" value="F:isomerase activity"/>
    <property type="evidence" value="ECO:0007669"/>
    <property type="project" value="UniProtKB-KW"/>
</dbReference>
<feature type="domain" description="Xylose isomerase-like TIM barrel" evidence="2">
    <location>
        <begin position="58"/>
        <end position="345"/>
    </location>
</feature>